<feature type="compositionally biased region" description="Basic residues" evidence="3">
    <location>
        <begin position="388"/>
        <end position="398"/>
    </location>
</feature>
<evidence type="ECO:0000313" key="5">
    <source>
        <dbReference type="EMBL" id="CAH1796206.1"/>
    </source>
</evidence>
<organism evidence="5 6">
    <name type="scientific">Owenia fusiformis</name>
    <name type="common">Polychaete worm</name>
    <dbReference type="NCBI Taxonomy" id="6347"/>
    <lineage>
        <taxon>Eukaryota</taxon>
        <taxon>Metazoa</taxon>
        <taxon>Spiralia</taxon>
        <taxon>Lophotrochozoa</taxon>
        <taxon>Annelida</taxon>
        <taxon>Polychaeta</taxon>
        <taxon>Sedentaria</taxon>
        <taxon>Canalipalpata</taxon>
        <taxon>Sabellida</taxon>
        <taxon>Oweniida</taxon>
        <taxon>Oweniidae</taxon>
        <taxon>Owenia</taxon>
    </lineage>
</organism>
<dbReference type="SUPFAM" id="SSF52266">
    <property type="entry name" value="SGNH hydrolase"/>
    <property type="match status" value="1"/>
</dbReference>
<keyword evidence="1" id="KW-0479">Metal-binding</keyword>
<dbReference type="InterPro" id="IPR036875">
    <property type="entry name" value="Znf_CCHC_sf"/>
</dbReference>
<sequence length="555" mass="61016">MASPNFATVSQLLSTPPGFTQDLITNDSLDGSFSTIMSSQSSPTTSIPEMQSQTGDASPANSQTVNLQVPAQSHTGQSGVSPPTHTPTNSPNEPPQASGVPTRRRSKRRLARSQPARPSTVISKPRRGRPRKTAQASQGANKPQDPTSSHPIDLLTVMNMVRDLNESVKNLNNMQKTNEDLVKQLARITADKEELHRENAALRKQLSNASTMPNNTLPSLLIGSSIVRDVDSTKLVNTEVKCLRGGTISDVHKTLSSGDTNYNTIYLQVGSNDCARGNDVNLICEDYKLLLAGAKQRSKDIIVSSVTPRMDDSDAQSKIEQLNGFLLCHCSDEKVTFIDNDKIFKLQDGSINDGFLAADHLHLSDSGTNRLLKNLNISTKASDITLPKNKRAPPKRTTQRPQQSTQKTPPSPYDSDANNTPQHPPQHTTRPWNNRRPTSNGYINTSKAKQHNAYKPTTHNNNAINNTIKCKKCGEPGHLVTTCWHPATVRCHLCKELGHKQSLCPRPLQQSDSNMNGSKTDNYPRVKPQSLLQHKNSYPFNGPSYESFNRFSVLS</sequence>
<dbReference type="InterPro" id="IPR001878">
    <property type="entry name" value="Znf_CCHC"/>
</dbReference>
<dbReference type="OrthoDB" id="6110336at2759"/>
<protein>
    <recommendedName>
        <fullName evidence="4">CCHC-type domain-containing protein</fullName>
    </recommendedName>
</protein>
<feature type="region of interest" description="Disordered" evidence="3">
    <location>
        <begin position="505"/>
        <end position="526"/>
    </location>
</feature>
<dbReference type="Gene3D" id="4.10.60.10">
    <property type="entry name" value="Zinc finger, CCHC-type"/>
    <property type="match status" value="1"/>
</dbReference>
<feature type="compositionally biased region" description="Polar residues" evidence="3">
    <location>
        <begin position="134"/>
        <end position="150"/>
    </location>
</feature>
<dbReference type="GO" id="GO:0008270">
    <property type="term" value="F:zinc ion binding"/>
    <property type="evidence" value="ECO:0007669"/>
    <property type="project" value="UniProtKB-KW"/>
</dbReference>
<feature type="compositionally biased region" description="Polar residues" evidence="3">
    <location>
        <begin position="430"/>
        <end position="447"/>
    </location>
</feature>
<dbReference type="EMBL" id="CAIIXF020000010">
    <property type="protein sequence ID" value="CAH1796206.1"/>
    <property type="molecule type" value="Genomic_DNA"/>
</dbReference>
<feature type="region of interest" description="Disordered" evidence="3">
    <location>
        <begin position="382"/>
        <end position="460"/>
    </location>
</feature>
<comment type="caution">
    <text evidence="5">The sequence shown here is derived from an EMBL/GenBank/DDBJ whole genome shotgun (WGS) entry which is preliminary data.</text>
</comment>
<dbReference type="SUPFAM" id="SSF57756">
    <property type="entry name" value="Retrovirus zinc finger-like domains"/>
    <property type="match status" value="1"/>
</dbReference>
<feature type="coiled-coil region" evidence="2">
    <location>
        <begin position="164"/>
        <end position="212"/>
    </location>
</feature>
<keyword evidence="2" id="KW-0175">Coiled coil</keyword>
<feature type="compositionally biased region" description="Low complexity" evidence="3">
    <location>
        <begin position="418"/>
        <end position="429"/>
    </location>
</feature>
<keyword evidence="6" id="KW-1185">Reference proteome</keyword>
<dbReference type="SMART" id="SM00343">
    <property type="entry name" value="ZnF_C2HC"/>
    <property type="match status" value="2"/>
</dbReference>
<evidence type="ECO:0000313" key="6">
    <source>
        <dbReference type="Proteomes" id="UP000749559"/>
    </source>
</evidence>
<name>A0A8S4PR07_OWEFU</name>
<evidence type="ECO:0000259" key="4">
    <source>
        <dbReference type="PROSITE" id="PS50158"/>
    </source>
</evidence>
<evidence type="ECO:0000256" key="2">
    <source>
        <dbReference type="SAM" id="Coils"/>
    </source>
</evidence>
<dbReference type="Proteomes" id="UP000749559">
    <property type="component" value="Unassembled WGS sequence"/>
</dbReference>
<dbReference type="GO" id="GO:0003676">
    <property type="term" value="F:nucleic acid binding"/>
    <property type="evidence" value="ECO:0007669"/>
    <property type="project" value="InterPro"/>
</dbReference>
<proteinExistence type="predicted"/>
<gene>
    <name evidence="5" type="ORF">OFUS_LOCUS20641</name>
</gene>
<dbReference type="Gene3D" id="3.40.50.12690">
    <property type="match status" value="1"/>
</dbReference>
<accession>A0A8S4PR07</accession>
<dbReference type="Pfam" id="PF17182">
    <property type="entry name" value="OSK"/>
    <property type="match status" value="1"/>
</dbReference>
<dbReference type="AlphaFoldDB" id="A0A8S4PR07"/>
<dbReference type="Gene3D" id="3.40.50.12700">
    <property type="match status" value="1"/>
</dbReference>
<keyword evidence="1" id="KW-0863">Zinc-finger</keyword>
<evidence type="ECO:0000256" key="1">
    <source>
        <dbReference type="PROSITE-ProRule" id="PRU00047"/>
    </source>
</evidence>
<reference evidence="5" key="1">
    <citation type="submission" date="2022-03" db="EMBL/GenBank/DDBJ databases">
        <authorList>
            <person name="Martin C."/>
        </authorList>
    </citation>
    <scope>NUCLEOTIDE SEQUENCE</scope>
</reference>
<evidence type="ECO:0000256" key="3">
    <source>
        <dbReference type="SAM" id="MobiDB-lite"/>
    </source>
</evidence>
<feature type="compositionally biased region" description="Low complexity" evidence="3">
    <location>
        <begin position="399"/>
        <end position="408"/>
    </location>
</feature>
<feature type="compositionally biased region" description="Low complexity" evidence="3">
    <location>
        <begin position="81"/>
        <end position="91"/>
    </location>
</feature>
<feature type="domain" description="CCHC-type" evidence="4">
    <location>
        <begin position="469"/>
        <end position="483"/>
    </location>
</feature>
<feature type="compositionally biased region" description="Basic residues" evidence="3">
    <location>
        <begin position="102"/>
        <end position="111"/>
    </location>
</feature>
<feature type="compositionally biased region" description="Polar residues" evidence="3">
    <location>
        <begin position="508"/>
        <end position="521"/>
    </location>
</feature>
<feature type="compositionally biased region" description="Polar residues" evidence="3">
    <location>
        <begin position="36"/>
        <end position="80"/>
    </location>
</feature>
<dbReference type="PROSITE" id="PS50158">
    <property type="entry name" value="ZF_CCHC"/>
    <property type="match status" value="1"/>
</dbReference>
<dbReference type="InterPro" id="IPR033447">
    <property type="entry name" value="OSK"/>
</dbReference>
<feature type="region of interest" description="Disordered" evidence="3">
    <location>
        <begin position="36"/>
        <end position="152"/>
    </location>
</feature>
<keyword evidence="1" id="KW-0862">Zinc</keyword>